<dbReference type="EMBL" id="LAZR01000431">
    <property type="protein sequence ID" value="KKN69197.1"/>
    <property type="molecule type" value="Genomic_DNA"/>
</dbReference>
<evidence type="ECO:0000313" key="1">
    <source>
        <dbReference type="EMBL" id="KKN69197.1"/>
    </source>
</evidence>
<comment type="caution">
    <text evidence="1">The sequence shown here is derived from an EMBL/GenBank/DDBJ whole genome shotgun (WGS) entry which is preliminary data.</text>
</comment>
<reference evidence="1" key="1">
    <citation type="journal article" date="2015" name="Nature">
        <title>Complex archaea that bridge the gap between prokaryotes and eukaryotes.</title>
        <authorList>
            <person name="Spang A."/>
            <person name="Saw J.H."/>
            <person name="Jorgensen S.L."/>
            <person name="Zaremba-Niedzwiedzka K."/>
            <person name="Martijn J."/>
            <person name="Lind A.E."/>
            <person name="van Eijk R."/>
            <person name="Schleper C."/>
            <person name="Guy L."/>
            <person name="Ettema T.J."/>
        </authorList>
    </citation>
    <scope>NUCLEOTIDE SEQUENCE</scope>
</reference>
<sequence length="68" mass="7381">MTAVLAACVFANGHDWHPDPTYIDAGLREYVPDGAISHPKTAQRCCLCDARNVVTHGVSWSGSWAWPA</sequence>
<name>A0A0F9T2X5_9ZZZZ</name>
<proteinExistence type="predicted"/>
<accession>A0A0F9T2X5</accession>
<organism evidence="1">
    <name type="scientific">marine sediment metagenome</name>
    <dbReference type="NCBI Taxonomy" id="412755"/>
    <lineage>
        <taxon>unclassified sequences</taxon>
        <taxon>metagenomes</taxon>
        <taxon>ecological metagenomes</taxon>
    </lineage>
</organism>
<dbReference type="AlphaFoldDB" id="A0A0F9T2X5"/>
<gene>
    <name evidence="1" type="ORF">LCGC14_0443730</name>
</gene>
<protein>
    <submittedName>
        <fullName evidence="1">Uncharacterized protein</fullName>
    </submittedName>
</protein>